<dbReference type="RefSeq" id="WP_129794993.1">
    <property type="nucleotide sequence ID" value="NZ_CATVPX010000052.1"/>
</dbReference>
<dbReference type="Proteomes" id="UP000292665">
    <property type="component" value="Unassembled WGS sequence"/>
</dbReference>
<dbReference type="NCBIfam" id="NF045890">
    <property type="entry name" value="conj_pls20_p028"/>
    <property type="match status" value="1"/>
</dbReference>
<feature type="transmembrane region" description="Helical" evidence="2">
    <location>
        <begin position="100"/>
        <end position="119"/>
    </location>
</feature>
<feature type="compositionally biased region" description="Polar residues" evidence="1">
    <location>
        <begin position="607"/>
        <end position="616"/>
    </location>
</feature>
<evidence type="ECO:0000313" key="5">
    <source>
        <dbReference type="Proteomes" id="UP000292665"/>
    </source>
</evidence>
<feature type="compositionally biased region" description="Basic and acidic residues" evidence="1">
    <location>
        <begin position="617"/>
        <end position="653"/>
    </location>
</feature>
<comment type="caution">
    <text evidence="4">The sequence shown here is derived from an EMBL/GenBank/DDBJ whole genome shotgun (WGS) entry which is preliminary data.</text>
</comment>
<feature type="transmembrane region" description="Helical" evidence="2">
    <location>
        <begin position="302"/>
        <end position="322"/>
    </location>
</feature>
<gene>
    <name evidence="4" type="ORF">EAI93_11780</name>
</gene>
<dbReference type="InterPro" id="IPR058521">
    <property type="entry name" value="DUF8208"/>
</dbReference>
<reference evidence="4 5" key="1">
    <citation type="journal article" date="2019" name="Science, e1252229">
        <title>Invertible promoters mediate bacterial phase variation, antibiotic resistance, and host adaptation in the gut.</title>
        <authorList>
            <person name="Jiang X."/>
            <person name="Hall A.B."/>
            <person name="Arthur T.D."/>
            <person name="Plichta D.R."/>
            <person name="Covington C.T."/>
            <person name="Poyet M."/>
            <person name="Crothers J."/>
            <person name="Moses P.L."/>
            <person name="Tolonen A.C."/>
            <person name="Vlamakis H."/>
            <person name="Alm E.J."/>
            <person name="Xavier R.J."/>
        </authorList>
    </citation>
    <scope>NUCLEOTIDE SEQUENCE [LARGE SCALE GENOMIC DNA]</scope>
    <source>
        <strain evidence="5">aa_0143</strain>
    </source>
</reference>
<feature type="compositionally biased region" description="Polar residues" evidence="1">
    <location>
        <begin position="459"/>
        <end position="470"/>
    </location>
</feature>
<feature type="transmembrane region" description="Helical" evidence="2">
    <location>
        <begin position="243"/>
        <end position="260"/>
    </location>
</feature>
<name>A0A4Q5C411_9FIRM</name>
<feature type="compositionally biased region" description="Basic and acidic residues" evidence="1">
    <location>
        <begin position="442"/>
        <end position="458"/>
    </location>
</feature>
<feature type="compositionally biased region" description="Basic and acidic residues" evidence="1">
    <location>
        <begin position="395"/>
        <end position="412"/>
    </location>
</feature>
<dbReference type="Pfam" id="PF26635">
    <property type="entry name" value="DUF8208"/>
    <property type="match status" value="1"/>
</dbReference>
<feature type="transmembrane region" description="Helical" evidence="2">
    <location>
        <begin position="334"/>
        <end position="353"/>
    </location>
</feature>
<dbReference type="AlphaFoldDB" id="A0A4Q5C411"/>
<protein>
    <recommendedName>
        <fullName evidence="3">DUF8208 domain-containing protein</fullName>
    </recommendedName>
</protein>
<dbReference type="InterPro" id="IPR058066">
    <property type="entry name" value="pXO2-14_N"/>
</dbReference>
<evidence type="ECO:0000256" key="2">
    <source>
        <dbReference type="SAM" id="Phobius"/>
    </source>
</evidence>
<feature type="transmembrane region" description="Helical" evidence="2">
    <location>
        <begin position="74"/>
        <end position="93"/>
    </location>
</feature>
<feature type="compositionally biased region" description="Basic and acidic residues" evidence="1">
    <location>
        <begin position="526"/>
        <end position="545"/>
    </location>
</feature>
<evidence type="ECO:0000313" key="4">
    <source>
        <dbReference type="EMBL" id="RYS77841.1"/>
    </source>
</evidence>
<keyword evidence="2" id="KW-0812">Transmembrane</keyword>
<accession>A0A4Q5C411</accession>
<feature type="compositionally biased region" description="Basic and acidic residues" evidence="1">
    <location>
        <begin position="597"/>
        <end position="606"/>
    </location>
</feature>
<keyword evidence="2" id="KW-0472">Membrane</keyword>
<feature type="compositionally biased region" description="Polar residues" evidence="1">
    <location>
        <begin position="413"/>
        <end position="440"/>
    </location>
</feature>
<dbReference type="EMBL" id="RCYR01000029">
    <property type="protein sequence ID" value="RYS77841.1"/>
    <property type="molecule type" value="Genomic_DNA"/>
</dbReference>
<sequence length="653" mass="74251">MTEEEIVEFLTKNIDYFDTNNLVTWFLRELGWLLVKGFNIVIDVLKNLYNHTFGLVDITNSGVLKNFLAEYNPLIKTIMILSLVIVGYMFLFGKDKKHDVFTSLMIFAVVITSSSYLFGTFNTMSIMFKDAVTGSESVTDGYELVNQNLYDLLYIDENGGLIQMNGNTPPQYAENSLDKKDMKMIDITETLDYSRDGLTNEAEEILSKRLEYASDESRLIDVYNGAMWTSFGNTFYYRYQFNFGTYFLLAIASIFVFVGLGCKNIKIVYELFVGRILATLFSGDLTGKRKMVRILEAIRDGYYALCFTAITLRSFFLFSDYITGRNFGGLERGIMILILAFVVVDGANLMQQITGIDAGMSSMAGKMIAGMHMARGAMSSIRNVRQMSQMKRQTKSLEEMKNSNNSEKKSAFEDQSTQHSNDKTSQMDQQTAENTKQNSESDFERASEFTENRNDHNSEYNQSMDESTATEYDAENERRTETMDGSATGDIDRRFEAMDQELSEKDQKVDSQNSIAGKMPESGQGKNEEKGMFDRWEDKMKESKLEGMQAKAGEQQPHSLQKKAEEQKPMMQGEPKQKFSSKTNQSGDSKPFSSMERPLENGERQNKISSPSLSKSKGNEALRRGIREKSAYMERKNSPAKTSEKFSNDKKEK</sequence>
<proteinExistence type="predicted"/>
<feature type="compositionally biased region" description="Polar residues" evidence="1">
    <location>
        <begin position="578"/>
        <end position="592"/>
    </location>
</feature>
<organism evidence="4 5">
    <name type="scientific">[Ruminococcus] torques</name>
    <dbReference type="NCBI Taxonomy" id="33039"/>
    <lineage>
        <taxon>Bacteria</taxon>
        <taxon>Bacillati</taxon>
        <taxon>Bacillota</taxon>
        <taxon>Clostridia</taxon>
        <taxon>Lachnospirales</taxon>
        <taxon>Lachnospiraceae</taxon>
        <taxon>Mediterraneibacter</taxon>
    </lineage>
</organism>
<evidence type="ECO:0000256" key="1">
    <source>
        <dbReference type="SAM" id="MobiDB-lite"/>
    </source>
</evidence>
<evidence type="ECO:0000259" key="3">
    <source>
        <dbReference type="Pfam" id="PF26635"/>
    </source>
</evidence>
<keyword evidence="2" id="KW-1133">Transmembrane helix</keyword>
<feature type="compositionally biased region" description="Basic and acidic residues" evidence="1">
    <location>
        <begin position="490"/>
        <end position="509"/>
    </location>
</feature>
<feature type="region of interest" description="Disordered" evidence="1">
    <location>
        <begin position="385"/>
        <end position="653"/>
    </location>
</feature>
<feature type="domain" description="DUF8208" evidence="3">
    <location>
        <begin position="19"/>
        <end position="370"/>
    </location>
</feature>